<organism evidence="1">
    <name type="scientific">marine sediment metagenome</name>
    <dbReference type="NCBI Taxonomy" id="412755"/>
    <lineage>
        <taxon>unclassified sequences</taxon>
        <taxon>metagenomes</taxon>
        <taxon>ecological metagenomes</taxon>
    </lineage>
</organism>
<name>A0A0F9FAA4_9ZZZZ</name>
<proteinExistence type="predicted"/>
<dbReference type="EMBL" id="LAZR01024361">
    <property type="protein sequence ID" value="KKL75396.1"/>
    <property type="molecule type" value="Genomic_DNA"/>
</dbReference>
<protein>
    <submittedName>
        <fullName evidence="1">Uncharacterized protein</fullName>
    </submittedName>
</protein>
<dbReference type="AlphaFoldDB" id="A0A0F9FAA4"/>
<comment type="caution">
    <text evidence="1">The sequence shown here is derived from an EMBL/GenBank/DDBJ whole genome shotgun (WGS) entry which is preliminary data.</text>
</comment>
<gene>
    <name evidence="1" type="ORF">LCGC14_2055320</name>
</gene>
<reference evidence="1" key="1">
    <citation type="journal article" date="2015" name="Nature">
        <title>Complex archaea that bridge the gap between prokaryotes and eukaryotes.</title>
        <authorList>
            <person name="Spang A."/>
            <person name="Saw J.H."/>
            <person name="Jorgensen S.L."/>
            <person name="Zaremba-Niedzwiedzka K."/>
            <person name="Martijn J."/>
            <person name="Lind A.E."/>
            <person name="van Eijk R."/>
            <person name="Schleper C."/>
            <person name="Guy L."/>
            <person name="Ettema T.J."/>
        </authorList>
    </citation>
    <scope>NUCLEOTIDE SEQUENCE</scope>
</reference>
<sequence>METGKFAIWRGIITEGFKKWQKGEKIYEKNKERIMLLVSGENKKRWQNFIKTNDISTISKLIRQAVNFFIEFKEKSRLFKTTTQIS</sequence>
<feature type="non-terminal residue" evidence="1">
    <location>
        <position position="86"/>
    </location>
</feature>
<accession>A0A0F9FAA4</accession>
<evidence type="ECO:0000313" key="1">
    <source>
        <dbReference type="EMBL" id="KKL75396.1"/>
    </source>
</evidence>